<dbReference type="Pfam" id="PF20597">
    <property type="entry name" value="pAdhesive_15"/>
    <property type="match status" value="1"/>
</dbReference>
<name>A0A3S2W4X9_9PROT</name>
<organism evidence="4 5">
    <name type="scientific">Hwanghaeella grinnelliae</name>
    <dbReference type="NCBI Taxonomy" id="2500179"/>
    <lineage>
        <taxon>Bacteria</taxon>
        <taxon>Pseudomonadati</taxon>
        <taxon>Pseudomonadota</taxon>
        <taxon>Alphaproteobacteria</taxon>
        <taxon>Rhodospirillales</taxon>
        <taxon>Rhodospirillaceae</taxon>
        <taxon>Hwanghaeella</taxon>
    </lineage>
</organism>
<keyword evidence="1" id="KW-0472">Membrane</keyword>
<feature type="domain" description="Choice-of-anchor A" evidence="3">
    <location>
        <begin position="32"/>
        <end position="270"/>
    </location>
</feature>
<evidence type="ECO:0000256" key="1">
    <source>
        <dbReference type="SAM" id="Phobius"/>
    </source>
</evidence>
<keyword evidence="5" id="KW-1185">Reference proteome</keyword>
<keyword evidence="1" id="KW-1133">Transmembrane helix</keyword>
<keyword evidence="1" id="KW-0812">Transmembrane</keyword>
<protein>
    <submittedName>
        <fullName evidence="4">Choice-of-anchor A family protein</fullName>
    </submittedName>
</protein>
<dbReference type="NCBIfam" id="TIGR04215">
    <property type="entry name" value="choice_anch_A"/>
    <property type="match status" value="1"/>
</dbReference>
<evidence type="ECO:0000313" key="5">
    <source>
        <dbReference type="Proteomes" id="UP000287447"/>
    </source>
</evidence>
<evidence type="ECO:0000313" key="4">
    <source>
        <dbReference type="EMBL" id="RVU36589.1"/>
    </source>
</evidence>
<proteinExistence type="predicted"/>
<dbReference type="InterPro" id="IPR026588">
    <property type="entry name" value="Choice_anch_A"/>
</dbReference>
<comment type="caution">
    <text evidence="4">The sequence shown here is derived from an EMBL/GenBank/DDBJ whole genome shotgun (WGS) entry which is preliminary data.</text>
</comment>
<feature type="chain" id="PRO_5018674600" evidence="2">
    <location>
        <begin position="25"/>
        <end position="311"/>
    </location>
</feature>
<dbReference type="EMBL" id="SADE01000002">
    <property type="protein sequence ID" value="RVU36589.1"/>
    <property type="molecule type" value="Genomic_DNA"/>
</dbReference>
<feature type="signal peptide" evidence="2">
    <location>
        <begin position="1"/>
        <end position="24"/>
    </location>
</feature>
<dbReference type="OrthoDB" id="8775303at2"/>
<keyword evidence="2" id="KW-0732">Signal</keyword>
<evidence type="ECO:0000256" key="2">
    <source>
        <dbReference type="SAM" id="SignalP"/>
    </source>
</evidence>
<dbReference type="AlphaFoldDB" id="A0A3S2W4X9"/>
<feature type="transmembrane region" description="Helical" evidence="1">
    <location>
        <begin position="289"/>
        <end position="306"/>
    </location>
</feature>
<sequence length="311" mass="31270">MSVRNTVMGLVLFGVAAAAGPVQAAGVDARDLLKSFNNIVLGDLTTNVETEGTLYVGGDYNGNGSTVNPKGLPNVDLGGGIVGSLVVGGDINANAVNLNGGHAVIGGKDFGGLGLNNGSTKSENVSGIPVAAVKNAFQSFSAELAGMASTGGTANTSDQNNINFQSVANSANVAVFNINGSALKTGTFNGVNADPGVTTIINVAGTDITIGVNANQTQSSVIFNFYEATSLTINTAFNYSVLAPFADVELRGGGLNGTLVSLNLQQDAEVRPPLYDGDIPPTTVVPVPAAAYLLLTGIAAIGGLAARRRKA</sequence>
<accession>A0A3S2W4X9</accession>
<dbReference type="RefSeq" id="WP_127766065.1">
    <property type="nucleotide sequence ID" value="NZ_SADE01000002.1"/>
</dbReference>
<evidence type="ECO:0000259" key="3">
    <source>
        <dbReference type="Pfam" id="PF20597"/>
    </source>
</evidence>
<dbReference type="Proteomes" id="UP000287447">
    <property type="component" value="Unassembled WGS sequence"/>
</dbReference>
<reference evidence="5" key="1">
    <citation type="submission" date="2019-01" db="EMBL/GenBank/DDBJ databases">
        <title>Gri0909 isolated from a small marine red alga.</title>
        <authorList>
            <person name="Kim J."/>
            <person name="Jeong S.E."/>
            <person name="Jeon C.O."/>
        </authorList>
    </citation>
    <scope>NUCLEOTIDE SEQUENCE [LARGE SCALE GENOMIC DNA]</scope>
    <source>
        <strain evidence="5">Gri0909</strain>
    </source>
</reference>
<gene>
    <name evidence="4" type="ORF">EOI86_15500</name>
</gene>